<sequence length="254" mass="30283">MTELDIRLSSLPNSTNEFDYEKFTIKSISDNWECTRKWVKDDTIHYDYLTNAYGDLEAPIADCNNVAYNAHCKTIMKVSNYMEYLKQNNEQLLYLKDWHLKRLQPNDNFYETPMLFASDWLNEFCQDLQEDDFMFVYIGPKNSWTPLHADVYSSYSWSVNVVGRKQWILFPPGEEEKLKDKLVEQEIQEFKHSDDFTAQCQLILKSIFGMDFKMFVRFICHIADKIVNLNHSQIPLNTHKKFHQNRSSRLREVQ</sequence>
<evidence type="ECO:0000256" key="2">
    <source>
        <dbReference type="ARBA" id="ARBA00047762"/>
    </source>
</evidence>
<reference evidence="5" key="1">
    <citation type="submission" date="2021-12" db="EMBL/GenBank/DDBJ databases">
        <authorList>
            <person name="King R."/>
        </authorList>
    </citation>
    <scope>NUCLEOTIDE SEQUENCE</scope>
</reference>
<dbReference type="InterPro" id="IPR050910">
    <property type="entry name" value="JMJD6_ArgDemeth/LysHydrox"/>
</dbReference>
<accession>A0ABN8B691</accession>
<evidence type="ECO:0000256" key="3">
    <source>
        <dbReference type="ARBA" id="ARBA00082904"/>
    </source>
</evidence>
<evidence type="ECO:0000259" key="4">
    <source>
        <dbReference type="PROSITE" id="PS51184"/>
    </source>
</evidence>
<proteinExistence type="inferred from homology"/>
<protein>
    <recommendedName>
        <fullName evidence="3">Jumonji domain-containing protein 4</fullName>
    </recommendedName>
</protein>
<dbReference type="SUPFAM" id="SSF51197">
    <property type="entry name" value="Clavaminate synthase-like"/>
    <property type="match status" value="1"/>
</dbReference>
<evidence type="ECO:0000313" key="6">
    <source>
        <dbReference type="Proteomes" id="UP001153292"/>
    </source>
</evidence>
<dbReference type="SMART" id="SM00558">
    <property type="entry name" value="JmjC"/>
    <property type="match status" value="1"/>
</dbReference>
<evidence type="ECO:0000313" key="5">
    <source>
        <dbReference type="EMBL" id="CAH0404945.1"/>
    </source>
</evidence>
<gene>
    <name evidence="5" type="ORF">CHILSU_LOCUS8293</name>
</gene>
<dbReference type="PANTHER" id="PTHR12480:SF6">
    <property type="entry name" value="2-OXOGLUTARATE AND IRON-DEPENDENT OXYGENASE JMJD4"/>
    <property type="match status" value="1"/>
</dbReference>
<dbReference type="InterPro" id="IPR003347">
    <property type="entry name" value="JmjC_dom"/>
</dbReference>
<organism evidence="5 6">
    <name type="scientific">Chilo suppressalis</name>
    <name type="common">Asiatic rice borer moth</name>
    <dbReference type="NCBI Taxonomy" id="168631"/>
    <lineage>
        <taxon>Eukaryota</taxon>
        <taxon>Metazoa</taxon>
        <taxon>Ecdysozoa</taxon>
        <taxon>Arthropoda</taxon>
        <taxon>Hexapoda</taxon>
        <taxon>Insecta</taxon>
        <taxon>Pterygota</taxon>
        <taxon>Neoptera</taxon>
        <taxon>Endopterygota</taxon>
        <taxon>Lepidoptera</taxon>
        <taxon>Glossata</taxon>
        <taxon>Ditrysia</taxon>
        <taxon>Pyraloidea</taxon>
        <taxon>Crambidae</taxon>
        <taxon>Crambinae</taxon>
        <taxon>Chilo</taxon>
    </lineage>
</organism>
<dbReference type="Gene3D" id="2.60.120.650">
    <property type="entry name" value="Cupin"/>
    <property type="match status" value="1"/>
</dbReference>
<name>A0ABN8B691_CHISP</name>
<dbReference type="Proteomes" id="UP001153292">
    <property type="component" value="Chromosome 3"/>
</dbReference>
<comment type="catalytic activity">
    <reaction evidence="2">
        <text>L-lysyl-[protein] + 2-oxoglutarate + O2 = 4-hydroxy-L-lysyl-[protein] + succinate + CO2</text>
        <dbReference type="Rhea" id="RHEA:57156"/>
        <dbReference type="Rhea" id="RHEA-COMP:9752"/>
        <dbReference type="Rhea" id="RHEA-COMP:15084"/>
        <dbReference type="ChEBI" id="CHEBI:15379"/>
        <dbReference type="ChEBI" id="CHEBI:16526"/>
        <dbReference type="ChEBI" id="CHEBI:16810"/>
        <dbReference type="ChEBI" id="CHEBI:29969"/>
        <dbReference type="ChEBI" id="CHEBI:30031"/>
        <dbReference type="ChEBI" id="CHEBI:141495"/>
    </reaction>
</comment>
<dbReference type="Pfam" id="PF13621">
    <property type="entry name" value="Cupin_8"/>
    <property type="match status" value="1"/>
</dbReference>
<keyword evidence="6" id="KW-1185">Reference proteome</keyword>
<dbReference type="EMBL" id="OU963896">
    <property type="protein sequence ID" value="CAH0404945.1"/>
    <property type="molecule type" value="Genomic_DNA"/>
</dbReference>
<evidence type="ECO:0000256" key="1">
    <source>
        <dbReference type="ARBA" id="ARBA00038068"/>
    </source>
</evidence>
<feature type="domain" description="JmjC" evidence="4">
    <location>
        <begin position="101"/>
        <end position="254"/>
    </location>
</feature>
<dbReference type="InterPro" id="IPR041667">
    <property type="entry name" value="Cupin_8"/>
</dbReference>
<comment type="similarity">
    <text evidence="1">Belongs to the JMJD6 family.</text>
</comment>
<dbReference type="PROSITE" id="PS51184">
    <property type="entry name" value="JMJC"/>
    <property type="match status" value="1"/>
</dbReference>
<dbReference type="PANTHER" id="PTHR12480">
    <property type="entry name" value="ARGININE DEMETHYLASE AND LYSYL-HYDROXYLASE JMJD"/>
    <property type="match status" value="1"/>
</dbReference>